<feature type="signal peptide" evidence="1">
    <location>
        <begin position="1"/>
        <end position="25"/>
    </location>
</feature>
<evidence type="ECO:0000259" key="2">
    <source>
        <dbReference type="Pfam" id="PF07969"/>
    </source>
</evidence>
<sequence>MPLMSMSIRRALVAVLAMAVLPLQATTLLVNAHIHTLDPDKPQATALAWGDDGRLLAVGTTSELQAQYRDAKSVDAHGATVIPGLIDAHGHLLGLGVLRSQADLVGARSKAEVVKRLQAWAASLPKDAWVLGRGWDQNLWPEKSFPSAADLDAAFPDRPVYLERVDGHASWVNTAAMKRAKKSLDGDWQPDGGRIQRVGTRASGVLVDGAQDLVQSAIPPMTPAQTREAYKHAFDDAVATGLTGVHDAGVSLDDFKVLQQMAKDGEIPLRLYEMADGNHAALDWLCAQGGQWIDPSGRLRMHTVKLYMDGALGSRGAALLSDYSDDHGNKGIFVTSPEDYRVAVAKARGCKVQVATHAIGDRGNRMVLDTYQAVLGKDAETDHRWRVEHAQIVALDDIPRFATLHLIASMQPTHATSDMPWAAQRLGTERLKGAYAWQRFLHERVPLAFGSDFPVESVNPMLGLYAAITRQDLAGQPPGGWLPDQKVSRIQALVGFTRAAAYAGFMEREVGMLKAGMRADFVLLNADPLTIEPRQIADLKPLSTWVDGKAVYTAGKTDAAR</sequence>
<evidence type="ECO:0000256" key="1">
    <source>
        <dbReference type="SAM" id="SignalP"/>
    </source>
</evidence>
<organism evidence="3 4">
    <name type="scientific">Dyella koreensis</name>
    <dbReference type="NCBI Taxonomy" id="311235"/>
    <lineage>
        <taxon>Bacteria</taxon>
        <taxon>Pseudomonadati</taxon>
        <taxon>Pseudomonadota</taxon>
        <taxon>Gammaproteobacteria</taxon>
        <taxon>Lysobacterales</taxon>
        <taxon>Rhodanobacteraceae</taxon>
        <taxon>Dyella</taxon>
    </lineage>
</organism>
<dbReference type="Gene3D" id="3.10.310.70">
    <property type="match status" value="1"/>
</dbReference>
<keyword evidence="1" id="KW-0732">Signal</keyword>
<accession>A0ABW8K9P4</accession>
<evidence type="ECO:0000313" key="4">
    <source>
        <dbReference type="Proteomes" id="UP001620408"/>
    </source>
</evidence>
<evidence type="ECO:0000313" key="3">
    <source>
        <dbReference type="EMBL" id="MFK2919355.1"/>
    </source>
</evidence>
<dbReference type="PANTHER" id="PTHR22642:SF2">
    <property type="entry name" value="PROTEIN LONG AFTER FAR-RED 3"/>
    <property type="match status" value="1"/>
</dbReference>
<dbReference type="InterPro" id="IPR033932">
    <property type="entry name" value="YtcJ-like"/>
</dbReference>
<keyword evidence="4" id="KW-1185">Reference proteome</keyword>
<dbReference type="Gene3D" id="3.20.20.140">
    <property type="entry name" value="Metal-dependent hydrolases"/>
    <property type="match status" value="1"/>
</dbReference>
<gene>
    <name evidence="3" type="ORF">ISS97_18980</name>
</gene>
<name>A0ABW8K9P4_9GAMM</name>
<dbReference type="PANTHER" id="PTHR22642">
    <property type="entry name" value="IMIDAZOLONEPROPIONASE"/>
    <property type="match status" value="1"/>
</dbReference>
<feature type="domain" description="Amidohydrolase 3" evidence="2">
    <location>
        <begin position="74"/>
        <end position="552"/>
    </location>
</feature>
<dbReference type="Gene3D" id="2.30.40.10">
    <property type="entry name" value="Urease, subunit C, domain 1"/>
    <property type="match status" value="1"/>
</dbReference>
<proteinExistence type="predicted"/>
<dbReference type="SUPFAM" id="SSF51338">
    <property type="entry name" value="Composite domain of metallo-dependent hydrolases"/>
    <property type="match status" value="1"/>
</dbReference>
<dbReference type="InterPro" id="IPR013108">
    <property type="entry name" value="Amidohydro_3"/>
</dbReference>
<dbReference type="SUPFAM" id="SSF51556">
    <property type="entry name" value="Metallo-dependent hydrolases"/>
    <property type="match status" value="1"/>
</dbReference>
<reference evidence="3 4" key="1">
    <citation type="submission" date="2020-10" db="EMBL/GenBank/DDBJ databases">
        <title>Phylogeny of dyella-like bacteria.</title>
        <authorList>
            <person name="Fu J."/>
        </authorList>
    </citation>
    <scope>NUCLEOTIDE SEQUENCE [LARGE SCALE GENOMIC DNA]</scope>
    <source>
        <strain evidence="3 4">BB4</strain>
    </source>
</reference>
<dbReference type="CDD" id="cd01300">
    <property type="entry name" value="YtcJ_like"/>
    <property type="match status" value="1"/>
</dbReference>
<dbReference type="EMBL" id="JADIKD010000012">
    <property type="protein sequence ID" value="MFK2919355.1"/>
    <property type="molecule type" value="Genomic_DNA"/>
</dbReference>
<protein>
    <submittedName>
        <fullName evidence="3">Amidohydrolase</fullName>
    </submittedName>
</protein>
<dbReference type="Pfam" id="PF07969">
    <property type="entry name" value="Amidohydro_3"/>
    <property type="match status" value="1"/>
</dbReference>
<dbReference type="InterPro" id="IPR032466">
    <property type="entry name" value="Metal_Hydrolase"/>
</dbReference>
<comment type="caution">
    <text evidence="3">The sequence shown here is derived from an EMBL/GenBank/DDBJ whole genome shotgun (WGS) entry which is preliminary data.</text>
</comment>
<dbReference type="InterPro" id="IPR011059">
    <property type="entry name" value="Metal-dep_hydrolase_composite"/>
</dbReference>
<dbReference type="Proteomes" id="UP001620408">
    <property type="component" value="Unassembled WGS sequence"/>
</dbReference>
<feature type="chain" id="PRO_5045105754" evidence="1">
    <location>
        <begin position="26"/>
        <end position="561"/>
    </location>
</feature>